<dbReference type="EMBL" id="CP023344">
    <property type="protein sequence ID" value="ATC65179.1"/>
    <property type="molecule type" value="Genomic_DNA"/>
</dbReference>
<protein>
    <submittedName>
        <fullName evidence="1">Uncharacterized protein</fullName>
    </submittedName>
</protein>
<name>A0A290Q961_9BACT</name>
<gene>
    <name evidence="1" type="ORF">CMV30_15125</name>
</gene>
<organism evidence="1 2">
    <name type="scientific">Nibricoccus aquaticus</name>
    <dbReference type="NCBI Taxonomy" id="2576891"/>
    <lineage>
        <taxon>Bacteria</taxon>
        <taxon>Pseudomonadati</taxon>
        <taxon>Verrucomicrobiota</taxon>
        <taxon>Opitutia</taxon>
        <taxon>Opitutales</taxon>
        <taxon>Opitutaceae</taxon>
        <taxon>Nibricoccus</taxon>
    </lineage>
</organism>
<proteinExistence type="predicted"/>
<sequence length="61" mass="7298">MCEPLVVSDTKKRRLATLRVIFSLAKSSVTFGKKYWAFLQNYLRIIDRKLFHRYTFLKISV</sequence>
<evidence type="ECO:0000313" key="2">
    <source>
        <dbReference type="Proteomes" id="UP000217265"/>
    </source>
</evidence>
<keyword evidence="2" id="KW-1185">Reference proteome</keyword>
<accession>A0A290Q961</accession>
<evidence type="ECO:0000313" key="1">
    <source>
        <dbReference type="EMBL" id="ATC65179.1"/>
    </source>
</evidence>
<dbReference type="AlphaFoldDB" id="A0A290Q961"/>
<reference evidence="1 2" key="1">
    <citation type="submission" date="2017-09" db="EMBL/GenBank/DDBJ databases">
        <title>Complete genome sequence of Verrucomicrobial strain HZ-65, isolated from freshwater.</title>
        <authorList>
            <person name="Choi A."/>
        </authorList>
    </citation>
    <scope>NUCLEOTIDE SEQUENCE [LARGE SCALE GENOMIC DNA]</scope>
    <source>
        <strain evidence="1 2">HZ-65</strain>
    </source>
</reference>
<dbReference type="KEGG" id="vbh:CMV30_15125"/>
<dbReference type="Proteomes" id="UP000217265">
    <property type="component" value="Chromosome"/>
</dbReference>